<keyword evidence="4 7" id="KW-0812">Transmembrane</keyword>
<evidence type="ECO:0000256" key="4">
    <source>
        <dbReference type="ARBA" id="ARBA00022692"/>
    </source>
</evidence>
<evidence type="ECO:0000256" key="2">
    <source>
        <dbReference type="ARBA" id="ARBA00009784"/>
    </source>
</evidence>
<accession>A0A975U430</accession>
<dbReference type="NCBIfam" id="TIGR00427">
    <property type="entry name" value="NAAT family transporter"/>
    <property type="match status" value="1"/>
</dbReference>
<evidence type="ECO:0000313" key="8">
    <source>
        <dbReference type="EMBL" id="QXM25219.1"/>
    </source>
</evidence>
<dbReference type="PANTHER" id="PTHR33508">
    <property type="entry name" value="UPF0056 MEMBRANE PROTEIN YHCE"/>
    <property type="match status" value="1"/>
</dbReference>
<gene>
    <name evidence="8" type="ORF">KO353_02930</name>
</gene>
<dbReference type="GO" id="GO:0005886">
    <property type="term" value="C:plasma membrane"/>
    <property type="evidence" value="ECO:0007669"/>
    <property type="project" value="UniProtKB-SubCell"/>
</dbReference>
<dbReference type="InterPro" id="IPR002771">
    <property type="entry name" value="Multi_antbiot-R_MarC"/>
</dbReference>
<evidence type="ECO:0000256" key="6">
    <source>
        <dbReference type="ARBA" id="ARBA00023136"/>
    </source>
</evidence>
<protein>
    <recommendedName>
        <fullName evidence="7">UPF0056 membrane protein</fullName>
    </recommendedName>
</protein>
<dbReference type="RefSeq" id="WP_218286275.1">
    <property type="nucleotide sequence ID" value="NZ_CP076448.1"/>
</dbReference>
<feature type="transmembrane region" description="Helical" evidence="7">
    <location>
        <begin position="71"/>
        <end position="91"/>
    </location>
</feature>
<feature type="transmembrane region" description="Helical" evidence="7">
    <location>
        <begin position="179"/>
        <end position="199"/>
    </location>
</feature>
<dbReference type="PANTHER" id="PTHR33508:SF1">
    <property type="entry name" value="UPF0056 MEMBRANE PROTEIN YHCE"/>
    <property type="match status" value="1"/>
</dbReference>
<evidence type="ECO:0000256" key="1">
    <source>
        <dbReference type="ARBA" id="ARBA00004651"/>
    </source>
</evidence>
<keyword evidence="5 7" id="KW-1133">Transmembrane helix</keyword>
<keyword evidence="3" id="KW-1003">Cell membrane</keyword>
<dbReference type="EMBL" id="CP076448">
    <property type="protein sequence ID" value="QXM25219.1"/>
    <property type="molecule type" value="Genomic_DNA"/>
</dbReference>
<proteinExistence type="inferred from homology"/>
<dbReference type="Pfam" id="PF01914">
    <property type="entry name" value="MarC"/>
    <property type="match status" value="1"/>
</dbReference>
<feature type="transmembrane region" description="Helical" evidence="7">
    <location>
        <begin position="144"/>
        <end position="167"/>
    </location>
</feature>
<feature type="transmembrane region" description="Helical" evidence="7">
    <location>
        <begin position="6"/>
        <end position="29"/>
    </location>
</feature>
<dbReference type="Proteomes" id="UP000694001">
    <property type="component" value="Chromosome"/>
</dbReference>
<evidence type="ECO:0000256" key="3">
    <source>
        <dbReference type="ARBA" id="ARBA00022475"/>
    </source>
</evidence>
<comment type="subcellular location">
    <subcellularLocation>
        <location evidence="1 7">Cell membrane</location>
        <topology evidence="1 7">Multi-pass membrane protein</topology>
    </subcellularLocation>
</comment>
<feature type="transmembrane region" description="Helical" evidence="7">
    <location>
        <begin position="41"/>
        <end position="59"/>
    </location>
</feature>
<dbReference type="KEGG" id="elio:KO353_02930"/>
<comment type="similarity">
    <text evidence="2 7">Belongs to the UPF0056 (MarC) family.</text>
</comment>
<evidence type="ECO:0000256" key="7">
    <source>
        <dbReference type="RuleBase" id="RU362048"/>
    </source>
</evidence>
<organism evidence="8 9">
    <name type="scientific">Elioraea tepida</name>
    <dbReference type="NCBI Taxonomy" id="2843330"/>
    <lineage>
        <taxon>Bacteria</taxon>
        <taxon>Pseudomonadati</taxon>
        <taxon>Pseudomonadota</taxon>
        <taxon>Alphaproteobacteria</taxon>
        <taxon>Acetobacterales</taxon>
        <taxon>Elioraeaceae</taxon>
        <taxon>Elioraea</taxon>
    </lineage>
</organism>
<keyword evidence="9" id="KW-1185">Reference proteome</keyword>
<sequence length="207" mass="21765">MVETFLYAFVALLVIFDPPGTAAIFIAITPRDSDAKRREQAVRAVGISFAVLAGFALGGEWLMRAMGVTLPAFQVAGGILLFLLATDMVMVRDSGLRRTTERETAEAERETDIAVFPLAIPLIAGPGAMTTMVLLRGRAGDDPWLLAALGAALAVALIVTLVSLLAAKRLMRLLGETGTNVIGRVLGLVVAALAAQITLDGVRAILP</sequence>
<evidence type="ECO:0000256" key="5">
    <source>
        <dbReference type="ARBA" id="ARBA00022989"/>
    </source>
</evidence>
<evidence type="ECO:0000313" key="9">
    <source>
        <dbReference type="Proteomes" id="UP000694001"/>
    </source>
</evidence>
<name>A0A975U430_9PROT</name>
<reference evidence="8" key="1">
    <citation type="submission" date="2021-06" db="EMBL/GenBank/DDBJ databases">
        <title>Elioraea tepida, sp. nov., a moderately thermophilic aerobic anoxygenic phototrophic bacterium isolated from an alkaline siliceous hot spring mat community in Yellowstone National Park, WY, USA.</title>
        <authorList>
            <person name="Saini M.K."/>
            <person name="Yoshida S."/>
            <person name="Sebastian A."/>
            <person name="Hirose S."/>
            <person name="Hara E."/>
            <person name="Tamaki H."/>
            <person name="Soulier N.T."/>
            <person name="Albert I."/>
            <person name="Hanada S."/>
            <person name="Bryant D.A."/>
            <person name="Tank M."/>
        </authorList>
    </citation>
    <scope>NUCLEOTIDE SEQUENCE</scope>
    <source>
        <strain evidence="8">MS-P2</strain>
    </source>
</reference>
<feature type="transmembrane region" description="Helical" evidence="7">
    <location>
        <begin position="112"/>
        <end position="132"/>
    </location>
</feature>
<keyword evidence="6 7" id="KW-0472">Membrane</keyword>
<dbReference type="AlphaFoldDB" id="A0A975U430"/>